<evidence type="ECO:0000313" key="1">
    <source>
        <dbReference type="EMBL" id="KRZ65864.1"/>
    </source>
</evidence>
<dbReference type="Proteomes" id="UP000054843">
    <property type="component" value="Unassembled WGS sequence"/>
</dbReference>
<dbReference type="EMBL" id="JYDO01000287">
    <property type="protein sequence ID" value="KRZ65864.1"/>
    <property type="molecule type" value="Genomic_DNA"/>
</dbReference>
<proteinExistence type="predicted"/>
<evidence type="ECO:0000313" key="2">
    <source>
        <dbReference type="Proteomes" id="UP000054843"/>
    </source>
</evidence>
<dbReference type="AlphaFoldDB" id="A0A0V1M2E8"/>
<protein>
    <submittedName>
        <fullName evidence="1">Uncharacterized protein</fullName>
    </submittedName>
</protein>
<gene>
    <name evidence="1" type="ORF">T10_11007</name>
</gene>
<comment type="caution">
    <text evidence="1">The sequence shown here is derived from an EMBL/GenBank/DDBJ whole genome shotgun (WGS) entry which is preliminary data.</text>
</comment>
<sequence>MLQSLNSVFQGLSLSVKKGDLLLLGVPHVAACRQLIVDSVSIGRWFDSGSVDQIKVTRHIAQERSSLCVWWPKSLRSVRYRVGCAIAWTVQPRMV</sequence>
<keyword evidence="2" id="KW-1185">Reference proteome</keyword>
<accession>A0A0V1M2E8</accession>
<name>A0A0V1M2E8_9BILA</name>
<reference evidence="1 2" key="1">
    <citation type="submission" date="2015-01" db="EMBL/GenBank/DDBJ databases">
        <title>Evolution of Trichinella species and genotypes.</title>
        <authorList>
            <person name="Korhonen P.K."/>
            <person name="Edoardo P."/>
            <person name="Giuseppe L.R."/>
            <person name="Gasser R.B."/>
        </authorList>
    </citation>
    <scope>NUCLEOTIDE SEQUENCE [LARGE SCALE GENOMIC DNA]</scope>
    <source>
        <strain evidence="1">ISS1980</strain>
    </source>
</reference>
<organism evidence="1 2">
    <name type="scientific">Trichinella papuae</name>
    <dbReference type="NCBI Taxonomy" id="268474"/>
    <lineage>
        <taxon>Eukaryota</taxon>
        <taxon>Metazoa</taxon>
        <taxon>Ecdysozoa</taxon>
        <taxon>Nematoda</taxon>
        <taxon>Enoplea</taxon>
        <taxon>Dorylaimia</taxon>
        <taxon>Trichinellida</taxon>
        <taxon>Trichinellidae</taxon>
        <taxon>Trichinella</taxon>
    </lineage>
</organism>